<dbReference type="CDD" id="cd00435">
    <property type="entry name" value="ACBP"/>
    <property type="match status" value="1"/>
</dbReference>
<feature type="domain" description="ACB" evidence="15">
    <location>
        <begin position="11"/>
        <end position="100"/>
    </location>
</feature>
<dbReference type="AlphaFoldDB" id="A0AAN8KW63"/>
<protein>
    <recommendedName>
        <fullName evidence="11">Acyl-CoA-binding domain-containing protein 5</fullName>
    </recommendedName>
</protein>
<accession>A0AAN8KW63</accession>
<dbReference type="GO" id="GO:0005777">
    <property type="term" value="C:peroxisome"/>
    <property type="evidence" value="ECO:0007669"/>
    <property type="project" value="TreeGrafter"/>
</dbReference>
<evidence type="ECO:0000256" key="14">
    <source>
        <dbReference type="SAM" id="Phobius"/>
    </source>
</evidence>
<evidence type="ECO:0000256" key="5">
    <source>
        <dbReference type="ARBA" id="ARBA00022989"/>
    </source>
</evidence>
<evidence type="ECO:0000256" key="8">
    <source>
        <dbReference type="ARBA" id="ARBA00023121"/>
    </source>
</evidence>
<feature type="region of interest" description="Disordered" evidence="13">
    <location>
        <begin position="302"/>
        <end position="371"/>
    </location>
</feature>
<keyword evidence="5 14" id="KW-1133">Transmembrane helix</keyword>
<dbReference type="InterPro" id="IPR016347">
    <property type="entry name" value="ACBD5"/>
</dbReference>
<feature type="binding site" evidence="12">
    <location>
        <begin position="42"/>
        <end position="46"/>
    </location>
    <ligand>
        <name>an acyl-CoA</name>
        <dbReference type="ChEBI" id="CHEBI:58342"/>
    </ligand>
</feature>
<feature type="compositionally biased region" description="Acidic residues" evidence="13">
    <location>
        <begin position="181"/>
        <end position="199"/>
    </location>
</feature>
<proteinExistence type="inferred from homology"/>
<dbReference type="PANTHER" id="PTHR23310:SF6">
    <property type="entry name" value="ACYL-COA-BINDING DOMAIN-CONTAINING PROTEIN 5"/>
    <property type="match status" value="1"/>
</dbReference>
<dbReference type="GO" id="GO:0016020">
    <property type="term" value="C:membrane"/>
    <property type="evidence" value="ECO:0007669"/>
    <property type="project" value="UniProtKB-SubCell"/>
</dbReference>
<evidence type="ECO:0000259" key="15">
    <source>
        <dbReference type="PROSITE" id="PS51228"/>
    </source>
</evidence>
<feature type="binding site" evidence="12">
    <location>
        <position position="68"/>
    </location>
    <ligand>
        <name>an acyl-CoA</name>
        <dbReference type="ChEBI" id="CHEBI:58342"/>
    </ligand>
</feature>
<dbReference type="InterPro" id="IPR000582">
    <property type="entry name" value="Acyl-CoA-binding_protein"/>
</dbReference>
<comment type="function">
    <text evidence="10">Acyl-CoA binding protein which acts as the peroxisome receptor for pexophagy but is dispensable for aggrephagy and nonselective autophagy. Binds medium- and long-chain acyl-CoA esters.</text>
</comment>
<comment type="subcellular location">
    <subcellularLocation>
        <location evidence="1">Membrane</location>
        <topology evidence="1">Single-pass membrane protein</topology>
    </subcellularLocation>
</comment>
<feature type="compositionally biased region" description="Basic residues" evidence="13">
    <location>
        <begin position="208"/>
        <end position="222"/>
    </location>
</feature>
<dbReference type="Gene3D" id="1.20.80.10">
    <property type="match status" value="1"/>
</dbReference>
<feature type="transmembrane region" description="Helical" evidence="14">
    <location>
        <begin position="437"/>
        <end position="456"/>
    </location>
</feature>
<dbReference type="SUPFAM" id="SSF47027">
    <property type="entry name" value="Acyl-CoA binding protein"/>
    <property type="match status" value="1"/>
</dbReference>
<evidence type="ECO:0000256" key="2">
    <source>
        <dbReference type="ARBA" id="ARBA00010310"/>
    </source>
</evidence>
<dbReference type="InterPro" id="IPR014352">
    <property type="entry name" value="FERM/acyl-CoA-bd_prot_sf"/>
</dbReference>
<dbReference type="InterPro" id="IPR035984">
    <property type="entry name" value="Acyl-CoA-binding_sf"/>
</dbReference>
<feature type="compositionally biased region" description="Acidic residues" evidence="13">
    <location>
        <begin position="305"/>
        <end position="315"/>
    </location>
</feature>
<keyword evidence="17" id="KW-1185">Reference proteome</keyword>
<dbReference type="PROSITE" id="PS00880">
    <property type="entry name" value="ACB_1"/>
    <property type="match status" value="1"/>
</dbReference>
<sequence length="464" mass="51470">MMEIEDGKPLYERRFDAAVKVIQSLPPDGSFQPSNDMMLKFYSYYKQSTLGPCNIPRPGFWDPMGKVKWDAWNDLGEMLKEEAMAAYVDELKLILEGMPCTDEVEQLLKVLGPFYEQVEEKKKINQVSDLTPGFGTMLTSAPSKSVTRSIIRTMEINGTLETRPPRPAVEPPKPKVMAVEEQGEEEEFDEEDEMEEEEIVEIKEVKKAKEKSKKKGSSRRPKVPLSNGNVGNGKGHFSNGTHTSKAALNSEDSEEGLLSSTLPLEPHVQVNGHHADVDVSRPHHVTSDSDSEVYCDSMDQFGLEEGSECGGEDGETSGGASQRQRLNSDRVDSSLVWRERGSRSSGHGPEAQGPLQGSGGDRERWGGAGATGGSLNEQIVVALARLQEDMQSVLERLHTLEALTASQSLALPYLPSPLAKKGSKKPSWWPFDVSPSAVAFAVAWPFVVQWLIRLYLQRRRRRIN</sequence>
<evidence type="ECO:0000256" key="9">
    <source>
        <dbReference type="ARBA" id="ARBA00023136"/>
    </source>
</evidence>
<evidence type="ECO:0000256" key="7">
    <source>
        <dbReference type="ARBA" id="ARBA00023054"/>
    </source>
</evidence>
<evidence type="ECO:0000313" key="17">
    <source>
        <dbReference type="Proteomes" id="UP001356427"/>
    </source>
</evidence>
<evidence type="ECO:0000256" key="11">
    <source>
        <dbReference type="PIRNR" id="PIRNR002412"/>
    </source>
</evidence>
<gene>
    <name evidence="16" type="ORF">J4Q44_G00367610</name>
</gene>
<dbReference type="PIRSF" id="PIRSF002412">
    <property type="entry name" value="MA_DBI"/>
    <property type="match status" value="1"/>
</dbReference>
<dbReference type="PROSITE" id="PS51228">
    <property type="entry name" value="ACB_2"/>
    <property type="match status" value="1"/>
</dbReference>
<keyword evidence="3 11" id="KW-0813">Transport</keyword>
<name>A0AAN8KW63_9TELE</name>
<evidence type="ECO:0000256" key="12">
    <source>
        <dbReference type="PIRSR" id="PIRSR002412-1"/>
    </source>
</evidence>
<dbReference type="GO" id="GO:0000062">
    <property type="term" value="F:fatty-acyl-CoA binding"/>
    <property type="evidence" value="ECO:0007669"/>
    <property type="project" value="InterPro"/>
</dbReference>
<dbReference type="PANTHER" id="PTHR23310">
    <property type="entry name" value="ACYL-COA-BINDING PROTEIN, ACBP"/>
    <property type="match status" value="1"/>
</dbReference>
<keyword evidence="9 14" id="KW-0472">Membrane</keyword>
<comment type="caution">
    <text evidence="16">The sequence shown here is derived from an EMBL/GenBank/DDBJ whole genome shotgun (WGS) entry which is preliminary data.</text>
</comment>
<dbReference type="Pfam" id="PF00887">
    <property type="entry name" value="ACBP"/>
    <property type="match status" value="1"/>
</dbReference>
<evidence type="ECO:0000313" key="16">
    <source>
        <dbReference type="EMBL" id="KAK6293260.1"/>
    </source>
</evidence>
<dbReference type="PRINTS" id="PR00689">
    <property type="entry name" value="ACOABINDINGP"/>
</dbReference>
<keyword evidence="6" id="KW-0072">Autophagy</keyword>
<keyword evidence="7" id="KW-0175">Coiled coil</keyword>
<evidence type="ECO:0000256" key="3">
    <source>
        <dbReference type="ARBA" id="ARBA00022448"/>
    </source>
</evidence>
<keyword evidence="8 11" id="KW-0446">Lipid-binding</keyword>
<feature type="compositionally biased region" description="Polar residues" evidence="13">
    <location>
        <begin position="238"/>
        <end position="247"/>
    </location>
</feature>
<feature type="compositionally biased region" description="Basic and acidic residues" evidence="13">
    <location>
        <begin position="326"/>
        <end position="342"/>
    </location>
</feature>
<feature type="binding site" evidence="12">
    <location>
        <position position="87"/>
    </location>
    <ligand>
        <name>an acyl-CoA</name>
        <dbReference type="ChEBI" id="CHEBI:58342"/>
    </ligand>
</feature>
<evidence type="ECO:0000256" key="4">
    <source>
        <dbReference type="ARBA" id="ARBA00022692"/>
    </source>
</evidence>
<dbReference type="EMBL" id="JAGTTL010000037">
    <property type="protein sequence ID" value="KAK6293260.1"/>
    <property type="molecule type" value="Genomic_DNA"/>
</dbReference>
<feature type="region of interest" description="Disordered" evidence="13">
    <location>
        <begin position="159"/>
        <end position="258"/>
    </location>
</feature>
<evidence type="ECO:0000256" key="6">
    <source>
        <dbReference type="ARBA" id="ARBA00023006"/>
    </source>
</evidence>
<dbReference type="FunFam" id="1.20.80.10:FF:000010">
    <property type="entry name" value="Acyl-CoA-binding domain-containing protein 5"/>
    <property type="match status" value="1"/>
</dbReference>
<evidence type="ECO:0000256" key="1">
    <source>
        <dbReference type="ARBA" id="ARBA00004167"/>
    </source>
</evidence>
<keyword evidence="4 14" id="KW-0812">Transmembrane</keyword>
<dbReference type="GO" id="GO:0006631">
    <property type="term" value="P:fatty acid metabolic process"/>
    <property type="evidence" value="ECO:0007669"/>
    <property type="project" value="TreeGrafter"/>
</dbReference>
<evidence type="ECO:0000256" key="13">
    <source>
        <dbReference type="SAM" id="MobiDB-lite"/>
    </source>
</evidence>
<reference evidence="16 17" key="1">
    <citation type="submission" date="2021-04" db="EMBL/GenBank/DDBJ databases">
        <authorList>
            <person name="De Guttry C."/>
            <person name="Zahm M."/>
            <person name="Klopp C."/>
            <person name="Cabau C."/>
            <person name="Louis A."/>
            <person name="Berthelot C."/>
            <person name="Parey E."/>
            <person name="Roest Crollius H."/>
            <person name="Montfort J."/>
            <person name="Robinson-Rechavi M."/>
            <person name="Bucao C."/>
            <person name="Bouchez O."/>
            <person name="Gislard M."/>
            <person name="Lluch J."/>
            <person name="Milhes M."/>
            <person name="Lampietro C."/>
            <person name="Lopez Roques C."/>
            <person name="Donnadieu C."/>
            <person name="Braasch I."/>
            <person name="Desvignes T."/>
            <person name="Postlethwait J."/>
            <person name="Bobe J."/>
            <person name="Wedekind C."/>
            <person name="Guiguen Y."/>
        </authorList>
    </citation>
    <scope>NUCLEOTIDE SEQUENCE [LARGE SCALE GENOMIC DNA]</scope>
    <source>
        <strain evidence="16">Cs_M1</strain>
        <tissue evidence="16">Blood</tissue>
    </source>
</reference>
<dbReference type="InterPro" id="IPR022408">
    <property type="entry name" value="Acyl-CoA-binding_prot_CS"/>
</dbReference>
<comment type="similarity">
    <text evidence="2">Belongs to the ATG37 family.</text>
</comment>
<organism evidence="16 17">
    <name type="scientific">Coregonus suidteri</name>
    <dbReference type="NCBI Taxonomy" id="861788"/>
    <lineage>
        <taxon>Eukaryota</taxon>
        <taxon>Metazoa</taxon>
        <taxon>Chordata</taxon>
        <taxon>Craniata</taxon>
        <taxon>Vertebrata</taxon>
        <taxon>Euteleostomi</taxon>
        <taxon>Actinopterygii</taxon>
        <taxon>Neopterygii</taxon>
        <taxon>Teleostei</taxon>
        <taxon>Protacanthopterygii</taxon>
        <taxon>Salmoniformes</taxon>
        <taxon>Salmonidae</taxon>
        <taxon>Coregoninae</taxon>
        <taxon>Coregonus</taxon>
    </lineage>
</organism>
<dbReference type="Proteomes" id="UP001356427">
    <property type="component" value="Unassembled WGS sequence"/>
</dbReference>
<evidence type="ECO:0000256" key="10">
    <source>
        <dbReference type="ARBA" id="ARBA00025481"/>
    </source>
</evidence>
<feature type="binding site" evidence="12">
    <location>
        <begin position="22"/>
        <end position="31"/>
    </location>
    <ligand>
        <name>an acyl-CoA</name>
        <dbReference type="ChEBI" id="CHEBI:58342"/>
    </ligand>
</feature>
<dbReference type="GO" id="GO:0000425">
    <property type="term" value="P:pexophagy"/>
    <property type="evidence" value="ECO:0007669"/>
    <property type="project" value="InterPro"/>
</dbReference>